<comment type="similarity">
    <text evidence="2">Belongs to the EamA transporter family.</text>
</comment>
<dbReference type="GO" id="GO:0016020">
    <property type="term" value="C:membrane"/>
    <property type="evidence" value="ECO:0007669"/>
    <property type="project" value="UniProtKB-SubCell"/>
</dbReference>
<keyword evidence="4 6" id="KW-1133">Transmembrane helix</keyword>
<dbReference type="InterPro" id="IPR037185">
    <property type="entry name" value="EmrE-like"/>
</dbReference>
<keyword evidence="3 6" id="KW-0812">Transmembrane</keyword>
<evidence type="ECO:0000259" key="7">
    <source>
        <dbReference type="Pfam" id="PF00892"/>
    </source>
</evidence>
<feature type="transmembrane region" description="Helical" evidence="6">
    <location>
        <begin position="181"/>
        <end position="203"/>
    </location>
</feature>
<keyword evidence="9" id="KW-1185">Reference proteome</keyword>
<feature type="transmembrane region" description="Helical" evidence="6">
    <location>
        <begin position="35"/>
        <end position="55"/>
    </location>
</feature>
<accession>A0A1M6E498</accession>
<evidence type="ECO:0000256" key="1">
    <source>
        <dbReference type="ARBA" id="ARBA00004141"/>
    </source>
</evidence>
<evidence type="ECO:0000313" key="9">
    <source>
        <dbReference type="Proteomes" id="UP000184232"/>
    </source>
</evidence>
<feature type="transmembrane region" description="Helical" evidence="6">
    <location>
        <begin position="123"/>
        <end position="139"/>
    </location>
</feature>
<dbReference type="PANTHER" id="PTHR32322:SF2">
    <property type="entry name" value="EAMA DOMAIN-CONTAINING PROTEIN"/>
    <property type="match status" value="1"/>
</dbReference>
<dbReference type="Gene3D" id="1.10.3730.20">
    <property type="match status" value="1"/>
</dbReference>
<dbReference type="PANTHER" id="PTHR32322">
    <property type="entry name" value="INNER MEMBRANE TRANSPORTER"/>
    <property type="match status" value="1"/>
</dbReference>
<feature type="domain" description="EamA" evidence="7">
    <location>
        <begin position="7"/>
        <end position="137"/>
    </location>
</feature>
<dbReference type="Proteomes" id="UP000184232">
    <property type="component" value="Unassembled WGS sequence"/>
</dbReference>
<gene>
    <name evidence="8" type="ORF">SAMN05444337_0836</name>
</gene>
<dbReference type="AlphaFoldDB" id="A0A1M6E498"/>
<dbReference type="RefSeq" id="WP_072781988.1">
    <property type="nucleotide sequence ID" value="NZ_CP045292.1"/>
</dbReference>
<dbReference type="OrthoDB" id="1117213at2"/>
<evidence type="ECO:0000256" key="2">
    <source>
        <dbReference type="ARBA" id="ARBA00007362"/>
    </source>
</evidence>
<feature type="transmembrane region" description="Helical" evidence="6">
    <location>
        <begin position="215"/>
        <end position="236"/>
    </location>
</feature>
<proteinExistence type="inferred from homology"/>
<feature type="transmembrane region" description="Helical" evidence="6">
    <location>
        <begin position="67"/>
        <end position="90"/>
    </location>
</feature>
<evidence type="ECO:0000313" key="8">
    <source>
        <dbReference type="EMBL" id="SHI80200.1"/>
    </source>
</evidence>
<evidence type="ECO:0000256" key="4">
    <source>
        <dbReference type="ARBA" id="ARBA00022989"/>
    </source>
</evidence>
<reference evidence="8 9" key="1">
    <citation type="submission" date="2016-11" db="EMBL/GenBank/DDBJ databases">
        <authorList>
            <person name="Jaros S."/>
            <person name="Januszkiewicz K."/>
            <person name="Wedrychowicz H."/>
        </authorList>
    </citation>
    <scope>NUCLEOTIDE SEQUENCE [LARGE SCALE GENOMIC DNA]</scope>
    <source>
        <strain evidence="8 9">DSM 22807</strain>
    </source>
</reference>
<organism evidence="8 9">
    <name type="scientific">Flavobacterium haoranii</name>
    <dbReference type="NCBI Taxonomy" id="683124"/>
    <lineage>
        <taxon>Bacteria</taxon>
        <taxon>Pseudomonadati</taxon>
        <taxon>Bacteroidota</taxon>
        <taxon>Flavobacteriia</taxon>
        <taxon>Flavobacteriales</taxon>
        <taxon>Flavobacteriaceae</taxon>
        <taxon>Flavobacterium</taxon>
    </lineage>
</organism>
<evidence type="ECO:0000256" key="5">
    <source>
        <dbReference type="ARBA" id="ARBA00023136"/>
    </source>
</evidence>
<sequence length="291" mass="32372">MENKNTKWLLLFFLGSVWGSSFILMQLGLKGVNSIQLGALRILFAGIFLITIGFKQLTKIPSYKWKYIALTALCGTFVPAFLFAIALKHIDGSVSSILNSLTPLNTLIIGLLFFSIQVERRQIIGVIMGFLGCLLLVYFGNNDNTTENYLYAILIFIASIMYGLNVNFIKKYLSDLKPLTISVGNFTIMLIPAFLILFFSGFFDIVSEEKTQHALLFITILGIVGTGFSNILFFKLIQLSSPIFASSVTYIIPVVAFILGFSFMNETLNIFQVFGALVVLLGVYFSSRKSS</sequence>
<feature type="domain" description="EamA" evidence="7">
    <location>
        <begin position="152"/>
        <end position="287"/>
    </location>
</feature>
<feature type="transmembrane region" description="Helical" evidence="6">
    <location>
        <begin position="270"/>
        <end position="287"/>
    </location>
</feature>
<name>A0A1M6E498_9FLAO</name>
<evidence type="ECO:0000256" key="3">
    <source>
        <dbReference type="ARBA" id="ARBA00022692"/>
    </source>
</evidence>
<dbReference type="EMBL" id="FQZH01000001">
    <property type="protein sequence ID" value="SHI80200.1"/>
    <property type="molecule type" value="Genomic_DNA"/>
</dbReference>
<feature type="transmembrane region" description="Helical" evidence="6">
    <location>
        <begin position="96"/>
        <end position="116"/>
    </location>
</feature>
<feature type="transmembrane region" description="Helical" evidence="6">
    <location>
        <begin position="243"/>
        <end position="264"/>
    </location>
</feature>
<protein>
    <submittedName>
        <fullName evidence="8">Uncharacterized membrane protein</fullName>
    </submittedName>
</protein>
<dbReference type="Pfam" id="PF00892">
    <property type="entry name" value="EamA"/>
    <property type="match status" value="2"/>
</dbReference>
<keyword evidence="5 6" id="KW-0472">Membrane</keyword>
<evidence type="ECO:0000256" key="6">
    <source>
        <dbReference type="SAM" id="Phobius"/>
    </source>
</evidence>
<dbReference type="SUPFAM" id="SSF103481">
    <property type="entry name" value="Multidrug resistance efflux transporter EmrE"/>
    <property type="match status" value="2"/>
</dbReference>
<comment type="subcellular location">
    <subcellularLocation>
        <location evidence="1">Membrane</location>
        <topology evidence="1">Multi-pass membrane protein</topology>
    </subcellularLocation>
</comment>
<feature type="transmembrane region" description="Helical" evidence="6">
    <location>
        <begin position="151"/>
        <end position="169"/>
    </location>
</feature>
<dbReference type="InterPro" id="IPR000620">
    <property type="entry name" value="EamA_dom"/>
</dbReference>
<dbReference type="InterPro" id="IPR050638">
    <property type="entry name" value="AA-Vitamin_Transporters"/>
</dbReference>